<evidence type="ECO:0000313" key="1">
    <source>
        <dbReference type="EMBL" id="ROW04816.1"/>
    </source>
</evidence>
<comment type="caution">
    <text evidence="1">The sequence shown here is derived from an EMBL/GenBank/DDBJ whole genome shotgun (WGS) entry which is preliminary data.</text>
</comment>
<evidence type="ECO:0008006" key="3">
    <source>
        <dbReference type="Google" id="ProtNLM"/>
    </source>
</evidence>
<dbReference type="Proteomes" id="UP000283895">
    <property type="component" value="Unassembled WGS sequence"/>
</dbReference>
<dbReference type="EMBL" id="LKEA01000013">
    <property type="protein sequence ID" value="ROW04816.1"/>
    <property type="molecule type" value="Genomic_DNA"/>
</dbReference>
<proteinExistence type="predicted"/>
<keyword evidence="2" id="KW-1185">Reference proteome</keyword>
<protein>
    <recommendedName>
        <fullName evidence="3">F-box domain-containing protein</fullName>
    </recommendedName>
</protein>
<reference evidence="1 2" key="1">
    <citation type="submission" date="2015-09" db="EMBL/GenBank/DDBJ databases">
        <title>Host preference determinants of Valsa canker pathogens revealed by comparative genomics.</title>
        <authorList>
            <person name="Yin Z."/>
            <person name="Huang L."/>
        </authorList>
    </citation>
    <scope>NUCLEOTIDE SEQUENCE [LARGE SCALE GENOMIC DNA]</scope>
    <source>
        <strain evidence="1 2">03-1</strain>
    </source>
</reference>
<organism evidence="1 2">
    <name type="scientific">Cytospora schulzeri</name>
    <dbReference type="NCBI Taxonomy" id="448051"/>
    <lineage>
        <taxon>Eukaryota</taxon>
        <taxon>Fungi</taxon>
        <taxon>Dikarya</taxon>
        <taxon>Ascomycota</taxon>
        <taxon>Pezizomycotina</taxon>
        <taxon>Sordariomycetes</taxon>
        <taxon>Sordariomycetidae</taxon>
        <taxon>Diaporthales</taxon>
        <taxon>Cytosporaceae</taxon>
        <taxon>Cytospora</taxon>
    </lineage>
</organism>
<evidence type="ECO:0000313" key="2">
    <source>
        <dbReference type="Proteomes" id="UP000283895"/>
    </source>
</evidence>
<dbReference type="AlphaFoldDB" id="A0A423WN00"/>
<name>A0A423WN00_9PEZI</name>
<gene>
    <name evidence="1" type="ORF">VMCG_04841</name>
</gene>
<accession>A0A423WN00</accession>
<dbReference type="STRING" id="356882.A0A423WN00"/>
<sequence>MANIEVLPVEIMVKVLKNITSPADLISIIHASPWALAAVKSHRRAILTSHMPPGFLKEAISILKCPVFKIGDKYHEDEHFQLDPVIQPSTTRTWRHRMADFKTWYTTTIPADIALPGDMQQILTILRMGATVNLLAADLVAYTNAISVPDGPYPALYSPERTNLDNLTPRELHRVQIALLRYELFTRLMGFPYLKQFASGREDSFPVDLTLVSGYFSPWAREQIIHIEGYVRAKYNMAFKEIDDENAALVRAFPSLWYQYPDSSPLRVVPQPIEDNPSASPFPLARYGPTISWPDYSRYLVHVYIHNLSKLGLGALRYFLEKGRTGRRQFFMTTFQVLLPDRQFEVASASCSRDIFHYAIPGLDGSHAESQLLRLEDSISPFWVLGHTMDCRSHPSTEIVYFAAGDLCRLSWAFWDLERLKKLGIVTEQSTEQNLIFPSAIPVQKPLQGWKGCDYRLKDNEVLETDAWMEVFEARLYSAPDPVTDFEGYTSRVKLIVQFAEDCGIEK</sequence>
<dbReference type="OrthoDB" id="5304511at2759"/>